<evidence type="ECO:0008006" key="13">
    <source>
        <dbReference type="Google" id="ProtNLM"/>
    </source>
</evidence>
<dbReference type="PANTHER" id="PTHR13416:SF2">
    <property type="entry name" value="TRANSMEMBRANE PROTEIN 43"/>
    <property type="match status" value="1"/>
</dbReference>
<protein>
    <recommendedName>
        <fullName evidence="13">Transmembrane protein</fullName>
    </recommendedName>
</protein>
<comment type="similarity">
    <text evidence="4">Belongs to the TMEM43 family.</text>
</comment>
<keyword evidence="6" id="KW-0256">Endoplasmic reticulum</keyword>
<dbReference type="InterPro" id="IPR012430">
    <property type="entry name" value="TMEM43_fam"/>
</dbReference>
<sequence>MQFFRRSVFVESHIQVADSVSVGVYRLSPHIIANTFTHYTPFSGDEQPDDADIKLHGGMYYHCDDIYGPQIGDVRVQFYFAGRDGDLVSIIGQQIGDTIHPHTTTNGRQLLLIQPGKRTIDEMFDAERTQNSLYSWTLRLVGWLAMFLGLCCLSNIVHSLVCCCDLLRDAGGLLWGSASLTLSVCVALVIVGGAWATYRPGLALVMLALAALPFIKAASMGSKAQCATGIRRRRM</sequence>
<evidence type="ECO:0000256" key="2">
    <source>
        <dbReference type="ARBA" id="ARBA00004259"/>
    </source>
</evidence>
<feature type="transmembrane region" description="Helical" evidence="10">
    <location>
        <begin position="173"/>
        <end position="196"/>
    </location>
</feature>
<keyword evidence="5 10" id="KW-0812">Transmembrane</keyword>
<gene>
    <name evidence="11" type="ORF">Pcinc_037765</name>
</gene>
<dbReference type="Pfam" id="PF07787">
    <property type="entry name" value="TMEM43"/>
    <property type="match status" value="1"/>
</dbReference>
<evidence type="ECO:0000313" key="12">
    <source>
        <dbReference type="Proteomes" id="UP001286313"/>
    </source>
</evidence>
<keyword evidence="9" id="KW-0539">Nucleus</keyword>
<dbReference type="PANTHER" id="PTHR13416">
    <property type="match status" value="1"/>
</dbReference>
<reference evidence="11" key="1">
    <citation type="submission" date="2023-10" db="EMBL/GenBank/DDBJ databases">
        <title>Genome assemblies of two species of porcelain crab, Petrolisthes cinctipes and Petrolisthes manimaculis (Anomura: Porcellanidae).</title>
        <authorList>
            <person name="Angst P."/>
        </authorList>
    </citation>
    <scope>NUCLEOTIDE SEQUENCE</scope>
    <source>
        <strain evidence="11">PB745_01</strain>
        <tissue evidence="11">Gill</tissue>
    </source>
</reference>
<dbReference type="GO" id="GO:0071763">
    <property type="term" value="P:nuclear membrane organization"/>
    <property type="evidence" value="ECO:0007669"/>
    <property type="project" value="TreeGrafter"/>
</dbReference>
<keyword evidence="7 10" id="KW-1133">Transmembrane helix</keyword>
<evidence type="ECO:0000256" key="10">
    <source>
        <dbReference type="SAM" id="Phobius"/>
    </source>
</evidence>
<proteinExistence type="inferred from homology"/>
<accession>A0AAE1BV43</accession>
<evidence type="ECO:0000256" key="4">
    <source>
        <dbReference type="ARBA" id="ARBA00006627"/>
    </source>
</evidence>
<organism evidence="11 12">
    <name type="scientific">Petrolisthes cinctipes</name>
    <name type="common">Flat porcelain crab</name>
    <dbReference type="NCBI Taxonomy" id="88211"/>
    <lineage>
        <taxon>Eukaryota</taxon>
        <taxon>Metazoa</taxon>
        <taxon>Ecdysozoa</taxon>
        <taxon>Arthropoda</taxon>
        <taxon>Crustacea</taxon>
        <taxon>Multicrustacea</taxon>
        <taxon>Malacostraca</taxon>
        <taxon>Eumalacostraca</taxon>
        <taxon>Eucarida</taxon>
        <taxon>Decapoda</taxon>
        <taxon>Pleocyemata</taxon>
        <taxon>Anomura</taxon>
        <taxon>Galatheoidea</taxon>
        <taxon>Porcellanidae</taxon>
        <taxon>Petrolisthes</taxon>
    </lineage>
</organism>
<evidence type="ECO:0000313" key="11">
    <source>
        <dbReference type="EMBL" id="KAK3855859.1"/>
    </source>
</evidence>
<dbReference type="GO" id="GO:0005789">
    <property type="term" value="C:endoplasmic reticulum membrane"/>
    <property type="evidence" value="ECO:0007669"/>
    <property type="project" value="UniProtKB-SubCell"/>
</dbReference>
<comment type="subcellular location">
    <subcellularLocation>
        <location evidence="1">Endomembrane system</location>
        <topology evidence="1">Multi-pass membrane protein</topology>
    </subcellularLocation>
    <subcellularLocation>
        <location evidence="3">Endoplasmic reticulum membrane</location>
    </subcellularLocation>
    <subcellularLocation>
        <location evidence="2">Nucleus envelope</location>
    </subcellularLocation>
</comment>
<keyword evidence="12" id="KW-1185">Reference proteome</keyword>
<evidence type="ECO:0000256" key="5">
    <source>
        <dbReference type="ARBA" id="ARBA00022692"/>
    </source>
</evidence>
<dbReference type="Proteomes" id="UP001286313">
    <property type="component" value="Unassembled WGS sequence"/>
</dbReference>
<dbReference type="AlphaFoldDB" id="A0AAE1BV43"/>
<dbReference type="GO" id="GO:0005637">
    <property type="term" value="C:nuclear inner membrane"/>
    <property type="evidence" value="ECO:0007669"/>
    <property type="project" value="TreeGrafter"/>
</dbReference>
<evidence type="ECO:0000256" key="7">
    <source>
        <dbReference type="ARBA" id="ARBA00022989"/>
    </source>
</evidence>
<evidence type="ECO:0000256" key="3">
    <source>
        <dbReference type="ARBA" id="ARBA00004586"/>
    </source>
</evidence>
<evidence type="ECO:0000256" key="8">
    <source>
        <dbReference type="ARBA" id="ARBA00023136"/>
    </source>
</evidence>
<dbReference type="EMBL" id="JAWQEG010006068">
    <property type="protein sequence ID" value="KAK3855859.1"/>
    <property type="molecule type" value="Genomic_DNA"/>
</dbReference>
<evidence type="ECO:0000256" key="1">
    <source>
        <dbReference type="ARBA" id="ARBA00004127"/>
    </source>
</evidence>
<dbReference type="GO" id="GO:0006629">
    <property type="term" value="P:lipid metabolic process"/>
    <property type="evidence" value="ECO:0007669"/>
    <property type="project" value="TreeGrafter"/>
</dbReference>
<keyword evidence="8 10" id="KW-0472">Membrane</keyword>
<comment type="caution">
    <text evidence="11">The sequence shown here is derived from an EMBL/GenBank/DDBJ whole genome shotgun (WGS) entry which is preliminary data.</text>
</comment>
<feature type="transmembrane region" description="Helical" evidence="10">
    <location>
        <begin position="140"/>
        <end position="161"/>
    </location>
</feature>
<evidence type="ECO:0000256" key="9">
    <source>
        <dbReference type="ARBA" id="ARBA00023242"/>
    </source>
</evidence>
<evidence type="ECO:0000256" key="6">
    <source>
        <dbReference type="ARBA" id="ARBA00022824"/>
    </source>
</evidence>
<name>A0AAE1BV43_PETCI</name>
<feature type="transmembrane region" description="Helical" evidence="10">
    <location>
        <begin position="202"/>
        <end position="224"/>
    </location>
</feature>